<proteinExistence type="predicted"/>
<evidence type="ECO:0000313" key="2">
    <source>
        <dbReference type="Proteomes" id="UP000887566"/>
    </source>
</evidence>
<feature type="compositionally biased region" description="Gly residues" evidence="1">
    <location>
        <begin position="1"/>
        <end position="10"/>
    </location>
</feature>
<dbReference type="Proteomes" id="UP000887566">
    <property type="component" value="Unplaced"/>
</dbReference>
<keyword evidence="2" id="KW-1185">Reference proteome</keyword>
<accession>A0A914VVR6</accession>
<feature type="region of interest" description="Disordered" evidence="1">
    <location>
        <begin position="1"/>
        <end position="55"/>
    </location>
</feature>
<sequence length="99" mass="10288">MGGSGFGGNDGAPSPTTATARDTETRPSTSNRRCAQFVGRKKITGGPNRPFSTSPRCCRSRVIAPFADPDAALSVATSPPSTVANSPVVHLYDARNNQP</sequence>
<evidence type="ECO:0000256" key="1">
    <source>
        <dbReference type="SAM" id="MobiDB-lite"/>
    </source>
</evidence>
<name>A0A914VVR6_9BILA</name>
<feature type="compositionally biased region" description="Polar residues" evidence="1">
    <location>
        <begin position="14"/>
        <end position="33"/>
    </location>
</feature>
<dbReference type="WBParaSite" id="PSAMB.scaffold2578size22428.g18367.t1">
    <property type="protein sequence ID" value="PSAMB.scaffold2578size22428.g18367.t1"/>
    <property type="gene ID" value="PSAMB.scaffold2578size22428.g18367"/>
</dbReference>
<dbReference type="AlphaFoldDB" id="A0A914VVR6"/>
<evidence type="ECO:0000313" key="3">
    <source>
        <dbReference type="WBParaSite" id="PSAMB.scaffold2578size22428.g18367.t1"/>
    </source>
</evidence>
<reference evidence="3" key="1">
    <citation type="submission" date="2022-11" db="UniProtKB">
        <authorList>
            <consortium name="WormBaseParasite"/>
        </authorList>
    </citation>
    <scope>IDENTIFICATION</scope>
</reference>
<organism evidence="2 3">
    <name type="scientific">Plectus sambesii</name>
    <dbReference type="NCBI Taxonomy" id="2011161"/>
    <lineage>
        <taxon>Eukaryota</taxon>
        <taxon>Metazoa</taxon>
        <taxon>Ecdysozoa</taxon>
        <taxon>Nematoda</taxon>
        <taxon>Chromadorea</taxon>
        <taxon>Plectida</taxon>
        <taxon>Plectina</taxon>
        <taxon>Plectoidea</taxon>
        <taxon>Plectidae</taxon>
        <taxon>Plectus</taxon>
    </lineage>
</organism>
<protein>
    <submittedName>
        <fullName evidence="3">Uncharacterized protein</fullName>
    </submittedName>
</protein>